<keyword evidence="3" id="KW-1185">Reference proteome</keyword>
<proteinExistence type="predicted"/>
<dbReference type="WBParaSite" id="Gr19_v10_g15933.t1">
    <property type="protein sequence ID" value="Gr19_v10_g15933.t1"/>
    <property type="gene ID" value="Gr19_v10_g15933"/>
</dbReference>
<evidence type="ECO:0000313" key="3">
    <source>
        <dbReference type="Proteomes" id="UP000887572"/>
    </source>
</evidence>
<dbReference type="PROSITE" id="PS51886">
    <property type="entry name" value="TLDC"/>
    <property type="match status" value="1"/>
</dbReference>
<dbReference type="Pfam" id="PF07534">
    <property type="entry name" value="TLD"/>
    <property type="match status" value="1"/>
</dbReference>
<reference evidence="4" key="1">
    <citation type="submission" date="2022-11" db="UniProtKB">
        <authorList>
            <consortium name="WormBaseParasite"/>
        </authorList>
    </citation>
    <scope>IDENTIFICATION</scope>
</reference>
<feature type="region of interest" description="Disordered" evidence="1">
    <location>
        <begin position="1"/>
        <end position="25"/>
    </location>
</feature>
<sequence>MGNEHSQNSHGHHNQEHRDKKQRLHQSNQSLVNAFNALSNGTASVGLEQLKPRIGSQLALSLWPCLQDDDQKISLEQFLERADRLLQLTSDDVVRLLKLPLCLVEACLESVGLSIQTEEERDFVNSLVEHMESYGKTADSLIDWKNSNCARMCQSVVERTHSLFSSVQFKQSSKIHSGILNDIQILSGLQASEEDWVLLYSSARDGLSTTRFESKAFNYRGPSVLILCQTSKEIYAVAADEEWRHSSKAFGGPYSMLYKLFPKFDRTQAQAPAICCNFKSRSSPLGYGSAERNAKVPLPGKWAEEKAILEMAGYTFSSERRD</sequence>
<dbReference type="Proteomes" id="UP000887572">
    <property type="component" value="Unplaced"/>
</dbReference>
<dbReference type="SMART" id="SM00584">
    <property type="entry name" value="TLDc"/>
    <property type="match status" value="1"/>
</dbReference>
<evidence type="ECO:0000259" key="2">
    <source>
        <dbReference type="PROSITE" id="PS51886"/>
    </source>
</evidence>
<dbReference type="AlphaFoldDB" id="A0A914HEQ0"/>
<dbReference type="InterPro" id="IPR006571">
    <property type="entry name" value="TLDc_dom"/>
</dbReference>
<evidence type="ECO:0000256" key="1">
    <source>
        <dbReference type="SAM" id="MobiDB-lite"/>
    </source>
</evidence>
<feature type="domain" description="TLDc" evidence="2">
    <location>
        <begin position="173"/>
        <end position="322"/>
    </location>
</feature>
<organism evidence="3 4">
    <name type="scientific">Globodera rostochiensis</name>
    <name type="common">Golden nematode worm</name>
    <name type="synonym">Heterodera rostochiensis</name>
    <dbReference type="NCBI Taxonomy" id="31243"/>
    <lineage>
        <taxon>Eukaryota</taxon>
        <taxon>Metazoa</taxon>
        <taxon>Ecdysozoa</taxon>
        <taxon>Nematoda</taxon>
        <taxon>Chromadorea</taxon>
        <taxon>Rhabditida</taxon>
        <taxon>Tylenchina</taxon>
        <taxon>Tylenchomorpha</taxon>
        <taxon>Tylenchoidea</taxon>
        <taxon>Heteroderidae</taxon>
        <taxon>Heteroderinae</taxon>
        <taxon>Globodera</taxon>
    </lineage>
</organism>
<name>A0A914HEQ0_GLORO</name>
<protein>
    <submittedName>
        <fullName evidence="4">TLDc domain-containing protein</fullName>
    </submittedName>
</protein>
<accession>A0A914HEQ0</accession>
<evidence type="ECO:0000313" key="4">
    <source>
        <dbReference type="WBParaSite" id="Gr19_v10_g15933.t1"/>
    </source>
</evidence>